<dbReference type="Pfam" id="PF05257">
    <property type="entry name" value="CHAP"/>
    <property type="match status" value="1"/>
</dbReference>
<feature type="region of interest" description="Disordered" evidence="1">
    <location>
        <begin position="119"/>
        <end position="246"/>
    </location>
</feature>
<dbReference type="Gene3D" id="3.90.1720.10">
    <property type="entry name" value="endopeptidase domain like (from Nostoc punctiforme)"/>
    <property type="match status" value="1"/>
</dbReference>
<dbReference type="PROSITE" id="PS50911">
    <property type="entry name" value="CHAP"/>
    <property type="match status" value="1"/>
</dbReference>
<comment type="caution">
    <text evidence="4">The sequence shown here is derived from an EMBL/GenBank/DDBJ whole genome shotgun (WGS) entry which is preliminary data.</text>
</comment>
<dbReference type="InterPro" id="IPR007921">
    <property type="entry name" value="CHAP_dom"/>
</dbReference>
<dbReference type="SUPFAM" id="SSF54001">
    <property type="entry name" value="Cysteine proteinases"/>
    <property type="match status" value="1"/>
</dbReference>
<dbReference type="Pfam" id="PF08481">
    <property type="entry name" value="GBS_Bsp-like"/>
    <property type="match status" value="3"/>
</dbReference>
<dbReference type="InterPro" id="IPR013688">
    <property type="entry name" value="GBS_Bsp-like"/>
</dbReference>
<dbReference type="RefSeq" id="WP_354363611.1">
    <property type="nucleotide sequence ID" value="NZ_JBEPLO010000001.1"/>
</dbReference>
<evidence type="ECO:0000313" key="4">
    <source>
        <dbReference type="EMBL" id="MET3556934.1"/>
    </source>
</evidence>
<feature type="signal peptide" evidence="2">
    <location>
        <begin position="1"/>
        <end position="20"/>
    </location>
</feature>
<keyword evidence="5" id="KW-1185">Reference proteome</keyword>
<dbReference type="Proteomes" id="UP001549122">
    <property type="component" value="Unassembled WGS sequence"/>
</dbReference>
<dbReference type="EMBL" id="JBEPLO010000001">
    <property type="protein sequence ID" value="MET3556934.1"/>
    <property type="molecule type" value="Genomic_DNA"/>
</dbReference>
<organism evidence="4 5">
    <name type="scientific">Streptococcus rupicaprae</name>
    <dbReference type="NCBI Taxonomy" id="759619"/>
    <lineage>
        <taxon>Bacteria</taxon>
        <taxon>Bacillati</taxon>
        <taxon>Bacillota</taxon>
        <taxon>Bacilli</taxon>
        <taxon>Lactobacillales</taxon>
        <taxon>Streptococcaceae</taxon>
        <taxon>Streptococcus</taxon>
    </lineage>
</organism>
<proteinExistence type="predicted"/>
<protein>
    <submittedName>
        <fullName evidence="4">Surface antigen</fullName>
    </submittedName>
</protein>
<evidence type="ECO:0000313" key="5">
    <source>
        <dbReference type="Proteomes" id="UP001549122"/>
    </source>
</evidence>
<evidence type="ECO:0000259" key="3">
    <source>
        <dbReference type="PROSITE" id="PS50911"/>
    </source>
</evidence>
<evidence type="ECO:0000256" key="2">
    <source>
        <dbReference type="SAM" id="SignalP"/>
    </source>
</evidence>
<reference evidence="4 5" key="1">
    <citation type="submission" date="2024-06" db="EMBL/GenBank/DDBJ databases">
        <title>Genomic Encyclopedia of Type Strains, Phase IV (KMG-IV): sequencing the most valuable type-strain genomes for metagenomic binning, comparative biology and taxonomic classification.</title>
        <authorList>
            <person name="Goeker M."/>
        </authorList>
    </citation>
    <scope>NUCLEOTIDE SEQUENCE [LARGE SCALE GENOMIC DNA]</scope>
    <source>
        <strain evidence="4 5">DSM 28303</strain>
    </source>
</reference>
<keyword evidence="2" id="KW-0732">Signal</keyword>
<dbReference type="InterPro" id="IPR038765">
    <property type="entry name" value="Papain-like_cys_pep_sf"/>
</dbReference>
<sequence>MKIKTLLLSSLVLGSLATQGATLVKANENLSPVSIEVSGTKLKLRYIEALPENATIQYAIWSEENGKDDMIFYNALPDITEISLRSHVGFGTYHLETYLTRNGKKTLLKAETFQRLEEKNLTQATPTQQTATTVSSIAPNETTTSPTPSNNSSQVNSPSTTSNPSETNKKEGGTVPQTPAGITETSTGTTTQISQTQTNASSTTSKATTTVTQATASTATSKPTLATTTSTSTRAASLAEGSATSNSPKITTAFSSSHVLTVKVTGITDVPYEVLLPTWTEKNGQDDIQWYGMKRQADGSYLLDIPLKNHNNETGVYNLHLYRRNKAGEALVGIGGTTVTPPTTTPSPSPTPSTLKTPQFSLTNINKTTGSYTLNIQPEKAITSMDIAVWSTSNQSNIKWYKVNANTSNRYSLAVSIANHQNIAGVYNNHVYINYADGTRVGYVASTADLNKPSTTTIPVTYNPTASSRFVRTGVYELNLKNAAPGEYVFAVWSDKNGQDDIGWYGASSLGSGTYNFQLDLNKHKDSGLYHFHIYKRNGTGLTGVLPASFTVDPNHLTQTSPAPAPVTTPSIPKTYVSTHYPVGQCTWGAKQVAPWVGEWWGHAKDWANTARNLGYIVSDTPRVGAVAVWPTDGGGYGHVAVVTHVESATRIQVLESNYAGKQYISNFRGWFNPYQVWNGSGYSPGPVHYIYPKG</sequence>
<name>A0ABV2FEG4_9STRE</name>
<dbReference type="Gene3D" id="2.60.40.3760">
    <property type="match status" value="4"/>
</dbReference>
<gene>
    <name evidence="4" type="ORF">ABID29_000043</name>
</gene>
<feature type="region of interest" description="Disordered" evidence="1">
    <location>
        <begin position="336"/>
        <end position="356"/>
    </location>
</feature>
<feature type="domain" description="Peptidase C51" evidence="3">
    <location>
        <begin position="561"/>
        <end position="692"/>
    </location>
</feature>
<evidence type="ECO:0000256" key="1">
    <source>
        <dbReference type="SAM" id="MobiDB-lite"/>
    </source>
</evidence>
<feature type="compositionally biased region" description="Low complexity" evidence="1">
    <location>
        <begin position="178"/>
        <end position="239"/>
    </location>
</feature>
<feature type="chain" id="PRO_5046986590" evidence="2">
    <location>
        <begin position="21"/>
        <end position="695"/>
    </location>
</feature>
<feature type="compositionally biased region" description="Low complexity" evidence="1">
    <location>
        <begin position="122"/>
        <end position="166"/>
    </location>
</feature>
<accession>A0ABV2FEG4</accession>